<feature type="region of interest" description="Disordered" evidence="1">
    <location>
        <begin position="287"/>
        <end position="330"/>
    </location>
</feature>
<accession>A0A8X6XV94</accession>
<feature type="region of interest" description="Disordered" evidence="1">
    <location>
        <begin position="1"/>
        <end position="52"/>
    </location>
</feature>
<organism evidence="2 3">
    <name type="scientific">Trichonephila inaurata madagascariensis</name>
    <dbReference type="NCBI Taxonomy" id="2747483"/>
    <lineage>
        <taxon>Eukaryota</taxon>
        <taxon>Metazoa</taxon>
        <taxon>Ecdysozoa</taxon>
        <taxon>Arthropoda</taxon>
        <taxon>Chelicerata</taxon>
        <taxon>Arachnida</taxon>
        <taxon>Araneae</taxon>
        <taxon>Araneomorphae</taxon>
        <taxon>Entelegynae</taxon>
        <taxon>Araneoidea</taxon>
        <taxon>Nephilidae</taxon>
        <taxon>Trichonephila</taxon>
        <taxon>Trichonephila inaurata</taxon>
    </lineage>
</organism>
<feature type="compositionally biased region" description="Pro residues" evidence="1">
    <location>
        <begin position="135"/>
        <end position="148"/>
    </location>
</feature>
<comment type="caution">
    <text evidence="2">The sequence shown here is derived from an EMBL/GenBank/DDBJ whole genome shotgun (WGS) entry which is preliminary data.</text>
</comment>
<dbReference type="OrthoDB" id="6425219at2759"/>
<evidence type="ECO:0000313" key="2">
    <source>
        <dbReference type="EMBL" id="GFY59991.1"/>
    </source>
</evidence>
<protein>
    <submittedName>
        <fullName evidence="2">Uncharacterized protein</fullName>
    </submittedName>
</protein>
<sequence length="330" mass="34841">PPPVSVKSVHPPPVSVKSVYPPPVSQKTVIPPPITQKTVKPLPVSQDHIDPGFSQSEILEPAYDASRDNSINIKTAPAGAKYVFVPSGPPYITDTHTTEIIHPPLPNNHGPALPPPAPISSHDPNPPLIIDHENSPPPSHAFRPPFPSDAPSYDSISSGPHGAPGIIDDGISPISHSTRLLIPSHGSTGGVGINHQDDIHSSPELPPVSHSIQLGPPSPHLTNSEISQPEHLVGNPVLPPVSHAFRLNLPLSPSHGPEPNGHSLNSGVSYLPEEEFDSPKLSHAFRLSLPSGPSDKSLPESHAEFFPFPGTDGSANSDIPLLALESKNDH</sequence>
<name>A0A8X6XV94_9ARAC</name>
<evidence type="ECO:0000313" key="3">
    <source>
        <dbReference type="Proteomes" id="UP000886998"/>
    </source>
</evidence>
<proteinExistence type="predicted"/>
<feature type="region of interest" description="Disordered" evidence="1">
    <location>
        <begin position="98"/>
        <end position="237"/>
    </location>
</feature>
<feature type="region of interest" description="Disordered" evidence="1">
    <location>
        <begin position="249"/>
        <end position="275"/>
    </location>
</feature>
<evidence type="ECO:0000256" key="1">
    <source>
        <dbReference type="SAM" id="MobiDB-lite"/>
    </source>
</evidence>
<dbReference type="AlphaFoldDB" id="A0A8X6XV94"/>
<gene>
    <name evidence="2" type="primary">AVEN_212237_1</name>
    <name evidence="2" type="ORF">TNIN_64611</name>
</gene>
<dbReference type="Proteomes" id="UP000886998">
    <property type="component" value="Unassembled WGS sequence"/>
</dbReference>
<feature type="non-terminal residue" evidence="2">
    <location>
        <position position="1"/>
    </location>
</feature>
<reference evidence="2" key="1">
    <citation type="submission" date="2020-08" db="EMBL/GenBank/DDBJ databases">
        <title>Multicomponent nature underlies the extraordinary mechanical properties of spider dragline silk.</title>
        <authorList>
            <person name="Kono N."/>
            <person name="Nakamura H."/>
            <person name="Mori M."/>
            <person name="Yoshida Y."/>
            <person name="Ohtoshi R."/>
            <person name="Malay A.D."/>
            <person name="Moran D.A.P."/>
            <person name="Tomita M."/>
            <person name="Numata K."/>
            <person name="Arakawa K."/>
        </authorList>
    </citation>
    <scope>NUCLEOTIDE SEQUENCE</scope>
</reference>
<feature type="compositionally biased region" description="Pro residues" evidence="1">
    <location>
        <begin position="1"/>
        <end position="34"/>
    </location>
</feature>
<dbReference type="EMBL" id="BMAV01012932">
    <property type="protein sequence ID" value="GFY59991.1"/>
    <property type="molecule type" value="Genomic_DNA"/>
</dbReference>
<keyword evidence="3" id="KW-1185">Reference proteome</keyword>